<comment type="cofactor">
    <cofactor evidence="14">
        <name>Ca(2+)</name>
        <dbReference type="ChEBI" id="CHEBI:29108"/>
    </cofactor>
    <text evidence="14">Binds 2 calcium ions per subunit.</text>
</comment>
<keyword evidence="6 14" id="KW-0479">Metal-binding</keyword>
<comment type="similarity">
    <text evidence="2 14">Belongs to the peroxidase family. Ligninase subfamily.</text>
</comment>
<feature type="domain" description="Fungal ligninase C-terminal" evidence="16">
    <location>
        <begin position="119"/>
        <end position="194"/>
    </location>
</feature>
<reference evidence="18" key="1">
    <citation type="submission" date="2024-06" db="EMBL/GenBank/DDBJ databases">
        <title>Multi-omics analyses provide insights into the biosynthesis of the anticancer antibiotic pleurotin in Hohenbuehelia grisea.</title>
        <authorList>
            <person name="Weaver J.A."/>
            <person name="Alberti F."/>
        </authorList>
    </citation>
    <scope>NUCLEOTIDE SEQUENCE [LARGE SCALE GENOMIC DNA]</scope>
    <source>
        <strain evidence="18">T-177</strain>
    </source>
</reference>
<evidence type="ECO:0000256" key="2">
    <source>
        <dbReference type="ARBA" id="ARBA00006089"/>
    </source>
</evidence>
<name>A0ABR3JJ60_9AGAR</name>
<accession>A0ABR3JJ60</accession>
<dbReference type="Pfam" id="PF11895">
    <property type="entry name" value="Peroxidase_ext"/>
    <property type="match status" value="1"/>
</dbReference>
<dbReference type="SUPFAM" id="SSF48113">
    <property type="entry name" value="Heme-dependent peroxidases"/>
    <property type="match status" value="1"/>
</dbReference>
<keyword evidence="8 14" id="KW-0106">Calcium</keyword>
<dbReference type="InterPro" id="IPR010255">
    <property type="entry name" value="Haem_peroxidase_sf"/>
</dbReference>
<dbReference type="InterPro" id="IPR024589">
    <property type="entry name" value="Ligninase_C"/>
</dbReference>
<dbReference type="PRINTS" id="PR00462">
    <property type="entry name" value="LIGNINASE"/>
</dbReference>
<keyword evidence="12" id="KW-0325">Glycoprotein</keyword>
<keyword evidence="5" id="KW-0349">Heme</keyword>
<evidence type="ECO:0000259" key="16">
    <source>
        <dbReference type="Pfam" id="PF11895"/>
    </source>
</evidence>
<evidence type="ECO:0000259" key="15">
    <source>
        <dbReference type="Pfam" id="PF00141"/>
    </source>
</evidence>
<proteinExistence type="inferred from homology"/>
<evidence type="ECO:0000256" key="4">
    <source>
        <dbReference type="ARBA" id="ARBA00022559"/>
    </source>
</evidence>
<evidence type="ECO:0000256" key="1">
    <source>
        <dbReference type="ARBA" id="ARBA00004613"/>
    </source>
</evidence>
<evidence type="ECO:0000256" key="7">
    <source>
        <dbReference type="ARBA" id="ARBA00022729"/>
    </source>
</evidence>
<dbReference type="InterPro" id="IPR019793">
    <property type="entry name" value="Peroxidases_heam-ligand_BS"/>
</dbReference>
<keyword evidence="10" id="KW-0408">Iron</keyword>
<sequence>MRIPISDSVDAIIARMGDAGFSPNEIVDLLASHSIAAQDNVDPTIPGTPFDSTPSSFDSQFFVETLLKGKLIPGHGVNDGQVLSPNPGEFRLESDFALARDPRTACEWQSFVNNHDLLVSKFTKAMSKLATLGQIRALLTDCSDVIPVPQKALTKGPSLPAGARMADIEAACKATPFPTLTADPGPVTTIPAVPAS</sequence>
<evidence type="ECO:0000256" key="9">
    <source>
        <dbReference type="ARBA" id="ARBA00023002"/>
    </source>
</evidence>
<keyword evidence="3" id="KW-0964">Secreted</keyword>
<dbReference type="InterPro" id="IPR001621">
    <property type="entry name" value="Ligninase"/>
</dbReference>
<evidence type="ECO:0000313" key="17">
    <source>
        <dbReference type="EMBL" id="KAL0955805.1"/>
    </source>
</evidence>
<evidence type="ECO:0000256" key="8">
    <source>
        <dbReference type="ARBA" id="ARBA00022837"/>
    </source>
</evidence>
<keyword evidence="11" id="KW-1015">Disulfide bond</keyword>
<evidence type="ECO:0000256" key="10">
    <source>
        <dbReference type="ARBA" id="ARBA00023004"/>
    </source>
</evidence>
<organism evidence="17 18">
    <name type="scientific">Hohenbuehelia grisea</name>
    <dbReference type="NCBI Taxonomy" id="104357"/>
    <lineage>
        <taxon>Eukaryota</taxon>
        <taxon>Fungi</taxon>
        <taxon>Dikarya</taxon>
        <taxon>Basidiomycota</taxon>
        <taxon>Agaricomycotina</taxon>
        <taxon>Agaricomycetes</taxon>
        <taxon>Agaricomycetidae</taxon>
        <taxon>Agaricales</taxon>
        <taxon>Pleurotineae</taxon>
        <taxon>Pleurotaceae</taxon>
        <taxon>Hohenbuehelia</taxon>
    </lineage>
</organism>
<evidence type="ECO:0000313" key="18">
    <source>
        <dbReference type="Proteomes" id="UP001556367"/>
    </source>
</evidence>
<dbReference type="InterPro" id="IPR044831">
    <property type="entry name" value="Ccp1-like"/>
</dbReference>
<dbReference type="EC" id="1.11.1.-" evidence="14"/>
<evidence type="ECO:0000256" key="5">
    <source>
        <dbReference type="ARBA" id="ARBA00022617"/>
    </source>
</evidence>
<keyword evidence="18" id="KW-1185">Reference proteome</keyword>
<evidence type="ECO:0000256" key="6">
    <source>
        <dbReference type="ARBA" id="ARBA00022723"/>
    </source>
</evidence>
<dbReference type="InterPro" id="IPR002016">
    <property type="entry name" value="Haem_peroxidase"/>
</dbReference>
<dbReference type="Pfam" id="PF00141">
    <property type="entry name" value="peroxidase"/>
    <property type="match status" value="1"/>
</dbReference>
<feature type="domain" description="Plant heme peroxidase family profile" evidence="15">
    <location>
        <begin position="6"/>
        <end position="114"/>
    </location>
</feature>
<gene>
    <name evidence="17" type="ORF">HGRIS_002013</name>
</gene>
<dbReference type="Gene3D" id="1.10.420.10">
    <property type="entry name" value="Peroxidase, domain 2"/>
    <property type="match status" value="2"/>
</dbReference>
<dbReference type="PANTHER" id="PTHR31356:SF66">
    <property type="entry name" value="CATALASE-PEROXIDASE"/>
    <property type="match status" value="1"/>
</dbReference>
<comment type="subcellular location">
    <subcellularLocation>
        <location evidence="1">Secreted</location>
    </subcellularLocation>
</comment>
<evidence type="ECO:0000256" key="14">
    <source>
        <dbReference type="RuleBase" id="RU363051"/>
    </source>
</evidence>
<dbReference type="PANTHER" id="PTHR31356">
    <property type="entry name" value="THYLAKOID LUMENAL 29 KDA PROTEIN, CHLOROPLASTIC-RELATED"/>
    <property type="match status" value="1"/>
</dbReference>
<keyword evidence="4 14" id="KW-0575">Peroxidase</keyword>
<keyword evidence="7" id="KW-0732">Signal</keyword>
<dbReference type="PROSITE" id="PS00435">
    <property type="entry name" value="PEROXIDASE_1"/>
    <property type="match status" value="1"/>
</dbReference>
<evidence type="ECO:0000256" key="12">
    <source>
        <dbReference type="ARBA" id="ARBA00023180"/>
    </source>
</evidence>
<evidence type="ECO:0000256" key="11">
    <source>
        <dbReference type="ARBA" id="ARBA00023157"/>
    </source>
</evidence>
<keyword evidence="13" id="KW-0376">Hydrogen peroxide</keyword>
<evidence type="ECO:0000256" key="13">
    <source>
        <dbReference type="ARBA" id="ARBA00023324"/>
    </source>
</evidence>
<dbReference type="EMBL" id="JASNQZ010000006">
    <property type="protein sequence ID" value="KAL0955805.1"/>
    <property type="molecule type" value="Genomic_DNA"/>
</dbReference>
<comment type="caution">
    <text evidence="17">The sequence shown here is derived from an EMBL/GenBank/DDBJ whole genome shotgun (WGS) entry which is preliminary data.</text>
</comment>
<keyword evidence="9 14" id="KW-0560">Oxidoreductase</keyword>
<dbReference type="Proteomes" id="UP001556367">
    <property type="component" value="Unassembled WGS sequence"/>
</dbReference>
<protein>
    <recommendedName>
        <fullName evidence="14">Peroxidase</fullName>
        <ecNumber evidence="14">1.11.1.-</ecNumber>
    </recommendedName>
</protein>
<evidence type="ECO:0000256" key="3">
    <source>
        <dbReference type="ARBA" id="ARBA00022525"/>
    </source>
</evidence>